<dbReference type="AlphaFoldDB" id="A0A3N0GZC1"/>
<organism evidence="2 3">
    <name type="scientific">Nocardioides pocheonensis</name>
    <dbReference type="NCBI Taxonomy" id="661485"/>
    <lineage>
        <taxon>Bacteria</taxon>
        <taxon>Bacillati</taxon>
        <taxon>Actinomycetota</taxon>
        <taxon>Actinomycetes</taxon>
        <taxon>Propionibacteriales</taxon>
        <taxon>Nocardioidaceae</taxon>
        <taxon>Nocardioides</taxon>
    </lineage>
</organism>
<dbReference type="Proteomes" id="UP000279994">
    <property type="component" value="Unassembled WGS sequence"/>
</dbReference>
<sequence length="415" mass="45345">MRTPTPSCARSSCRRRCPTRSSTPCPRTTSRSSDRRRRAETSVRPDILSVVTWTPTDHDIARWRLRTQALVAPHAASAGDVVEHLLAVQAENPAQSAWAVACRTTDPDARGLATLLDDGEVLRTHVLRPTWHYARAADIGWLLDLTAPRVRRTTLLGLRNLGFDEGAIDALAAVVLEALAASPDRTRDELASALAAAGHEPGGQALMMLLAELELRQLVVSGRPRDSVHTYARFDDRVPAPRRLDRDEALAEVVRRYVAGHGPATVADLVYWATLTVGDVRRGLDAVQHDLASFDHDGRTFWHAPDQEPPPRRAGAPSAHLLQILDEVYRGYQDSRMVIDAAGVVPRAREASTGLALVDAQMAAAMKRTVTPRRVRFTLTPYDGRPLTDSELTALEQAAARYGAFLGTDAEVVVG</sequence>
<proteinExistence type="predicted"/>
<evidence type="ECO:0000313" key="2">
    <source>
        <dbReference type="EMBL" id="RNM17500.1"/>
    </source>
</evidence>
<dbReference type="GO" id="GO:0003677">
    <property type="term" value="F:DNA binding"/>
    <property type="evidence" value="ECO:0007669"/>
    <property type="project" value="UniProtKB-KW"/>
</dbReference>
<keyword evidence="2" id="KW-0238">DNA-binding</keyword>
<protein>
    <submittedName>
        <fullName evidence="2">Winged helix DNA-binding domain-containing protein</fullName>
    </submittedName>
</protein>
<dbReference type="OrthoDB" id="9148135at2"/>
<evidence type="ECO:0000256" key="1">
    <source>
        <dbReference type="SAM" id="MobiDB-lite"/>
    </source>
</evidence>
<comment type="caution">
    <text evidence="2">The sequence shown here is derived from an EMBL/GenBank/DDBJ whole genome shotgun (WGS) entry which is preliminary data.</text>
</comment>
<dbReference type="Pfam" id="PF06224">
    <property type="entry name" value="AlkZ-like"/>
    <property type="match status" value="1"/>
</dbReference>
<dbReference type="PANTHER" id="PTHR38479">
    <property type="entry name" value="LMO0824 PROTEIN"/>
    <property type="match status" value="1"/>
</dbReference>
<dbReference type="PANTHER" id="PTHR38479:SF2">
    <property type="entry name" value="WINGED HELIX DNA-BINDING DOMAIN-CONTAINING PROTEIN"/>
    <property type="match status" value="1"/>
</dbReference>
<dbReference type="EMBL" id="RJSF01000003">
    <property type="protein sequence ID" value="RNM17500.1"/>
    <property type="molecule type" value="Genomic_DNA"/>
</dbReference>
<evidence type="ECO:0000313" key="3">
    <source>
        <dbReference type="Proteomes" id="UP000279994"/>
    </source>
</evidence>
<name>A0A3N0GZC1_9ACTN</name>
<accession>A0A3N0GZC1</accession>
<feature type="region of interest" description="Disordered" evidence="1">
    <location>
        <begin position="18"/>
        <end position="41"/>
    </location>
</feature>
<keyword evidence="3" id="KW-1185">Reference proteome</keyword>
<feature type="compositionally biased region" description="Low complexity" evidence="1">
    <location>
        <begin position="19"/>
        <end position="31"/>
    </location>
</feature>
<reference evidence="2 3" key="1">
    <citation type="submission" date="2018-11" db="EMBL/GenBank/DDBJ databases">
        <authorList>
            <person name="Li F."/>
        </authorList>
    </citation>
    <scope>NUCLEOTIDE SEQUENCE [LARGE SCALE GENOMIC DNA]</scope>
    <source>
        <strain evidence="2 3">Gsoil 818</strain>
    </source>
</reference>
<gene>
    <name evidence="2" type="ORF">EFL26_01575</name>
</gene>
<dbReference type="InterPro" id="IPR009351">
    <property type="entry name" value="AlkZ-like"/>
</dbReference>